<dbReference type="Proteomes" id="UP000199800">
    <property type="component" value="Unassembled WGS sequence"/>
</dbReference>
<dbReference type="OrthoDB" id="9768560at2"/>
<dbReference type="STRING" id="29364.SAMN04487772_101225"/>
<feature type="domain" description="DUF8193" evidence="2">
    <location>
        <begin position="25"/>
        <end position="261"/>
    </location>
</feature>
<protein>
    <submittedName>
        <fullName evidence="5">Uncharacterized protein</fullName>
    </submittedName>
</protein>
<dbReference type="InterPro" id="IPR058506">
    <property type="entry name" value="DUF8193"/>
</dbReference>
<dbReference type="InterPro" id="IPR058507">
    <property type="entry name" value="DUF8194"/>
</dbReference>
<proteinExistence type="predicted"/>
<sequence>MKKIYRITLMLVCCMLLRSYAINADPNMDGGGSGGGTQAGTSQNYYSSGDDGVRITIIDVKTKCRAEGTHTIDYYRKEGKNEKKILHFGKVCKIEYMGTGGYTIGRNLVQSDEKYLTNTFHTLDLPTIVSNSNSTSNIETIKDYFNNEKQLRGIASRTGLSYGELISGKYKVMIEPMLYLTFQGNYMAMTAHEAAKLDMALGGTLTSGGGLRAKFVSFTHKNLPLSIFLKKKDLGIRPWTGSKNSRVQNGSILSYLGVGILNFAPEGNEVDLDTSKYVYRPDTDVITAIDVSVTGGNEDGATCDNPLTVQFSNPYFGTRVVTGITVPQGGSRPVWIKWHTPNVTNKVVTSIEVTMMGGAASSTHASIPVTISPLVRKEPINPAADDTKPKSFVQNSSPSFPTTSVLSKFSSHVTSTSWHTYTCTKRRVIDYYDTYYVEDEWFEVPVYKTVYEYSVNTYSSRLISTTVKVKPDSSTKGARQKSNSIKSGYGIEVEITSNVSGSSANCTGVQSACVYFPEFNYKRYRRDAKLSSASLLSTLTLPVNQYSLNGSRVHFTPIWYPDGNYKVYAEVFDAWTPGGMLCSSGTGNINIAGNMWDDWYIRKMIEMK</sequence>
<keyword evidence="6" id="KW-1185">Reference proteome</keyword>
<feature type="chain" id="PRO_5011594375" evidence="1">
    <location>
        <begin position="25"/>
        <end position="608"/>
    </location>
</feature>
<evidence type="ECO:0000259" key="3">
    <source>
        <dbReference type="Pfam" id="PF26614"/>
    </source>
</evidence>
<dbReference type="AlphaFoldDB" id="A0A1H9Y979"/>
<reference evidence="5 6" key="1">
    <citation type="submission" date="2016-10" db="EMBL/GenBank/DDBJ databases">
        <authorList>
            <person name="de Groot N.N."/>
        </authorList>
    </citation>
    <scope>NUCLEOTIDE SEQUENCE [LARGE SCALE GENOMIC DNA]</scope>
    <source>
        <strain evidence="5 6">DSM 1801</strain>
    </source>
</reference>
<keyword evidence="1" id="KW-0732">Signal</keyword>
<evidence type="ECO:0000313" key="5">
    <source>
        <dbReference type="EMBL" id="SES65401.1"/>
    </source>
</evidence>
<dbReference type="Pfam" id="PF26615">
    <property type="entry name" value="DUF8195"/>
    <property type="match status" value="1"/>
</dbReference>
<organism evidence="5 6">
    <name type="scientific">[Clostridium] polysaccharolyticum</name>
    <dbReference type="NCBI Taxonomy" id="29364"/>
    <lineage>
        <taxon>Bacteria</taxon>
        <taxon>Bacillati</taxon>
        <taxon>Bacillota</taxon>
        <taxon>Clostridia</taxon>
        <taxon>Lachnospirales</taxon>
        <taxon>Lachnospiraceae</taxon>
    </lineage>
</organism>
<accession>A0A1H9Y979</accession>
<dbReference type="RefSeq" id="WP_092475198.1">
    <property type="nucleotide sequence ID" value="NZ_FOHN01000001.1"/>
</dbReference>
<evidence type="ECO:0000256" key="1">
    <source>
        <dbReference type="SAM" id="SignalP"/>
    </source>
</evidence>
<evidence type="ECO:0000313" key="6">
    <source>
        <dbReference type="Proteomes" id="UP000199800"/>
    </source>
</evidence>
<dbReference type="Pfam" id="PF26614">
    <property type="entry name" value="DUF8194"/>
    <property type="match status" value="1"/>
</dbReference>
<evidence type="ECO:0000259" key="2">
    <source>
        <dbReference type="Pfam" id="PF26613"/>
    </source>
</evidence>
<feature type="domain" description="DUF8195" evidence="4">
    <location>
        <begin position="377"/>
        <end position="599"/>
    </location>
</feature>
<gene>
    <name evidence="5" type="ORF">SAMN04487772_101225</name>
</gene>
<dbReference type="EMBL" id="FOHN01000001">
    <property type="protein sequence ID" value="SES65401.1"/>
    <property type="molecule type" value="Genomic_DNA"/>
</dbReference>
<evidence type="ECO:0000259" key="4">
    <source>
        <dbReference type="Pfam" id="PF26615"/>
    </source>
</evidence>
<dbReference type="InterPro" id="IPR058508">
    <property type="entry name" value="DUF8195"/>
</dbReference>
<feature type="domain" description="DUF8194" evidence="3">
    <location>
        <begin position="275"/>
        <end position="363"/>
    </location>
</feature>
<name>A0A1H9Y979_9FIRM</name>
<dbReference type="Pfam" id="PF26613">
    <property type="entry name" value="DUF8193"/>
    <property type="match status" value="1"/>
</dbReference>
<feature type="signal peptide" evidence="1">
    <location>
        <begin position="1"/>
        <end position="24"/>
    </location>
</feature>